<evidence type="ECO:0000256" key="2">
    <source>
        <dbReference type="ARBA" id="ARBA00022475"/>
    </source>
</evidence>
<dbReference type="EMBL" id="CP011266">
    <property type="protein sequence ID" value="ALT68341.1"/>
    <property type="molecule type" value="Genomic_DNA"/>
</dbReference>
<dbReference type="InterPro" id="IPR042094">
    <property type="entry name" value="T2SS_GspF_sf"/>
</dbReference>
<keyword evidence="4 6" id="KW-1133">Transmembrane helix</keyword>
<evidence type="ECO:0000256" key="4">
    <source>
        <dbReference type="ARBA" id="ARBA00022989"/>
    </source>
</evidence>
<dbReference type="Proteomes" id="UP000067738">
    <property type="component" value="Chromosome"/>
</dbReference>
<keyword evidence="9" id="KW-1185">Reference proteome</keyword>
<sequence length="308" mass="34593">MKFKSIIVISEILENQIPEKFLLSLREFLLSGSIFTEASEFLAGIIIFIIVTETVLVTISFIFNLPSSLLFAPFLIFPAVYTYVSVKHEKNVAEIEQSAPDFLRQLSSMLKVGLSFENAMEDISKYGKGPLYDEMRRAILEIRMGRNFDESWIAMSKRLKSRELERIFIIILDGRKSGSSMADVIMNVSDDLRELLAIKRERKSSVMMAVMFLIISAVIATPFALGMVSVYSGFMESFGQVTDLVAIAPLAGQFYLIIHSFLVGMIISVIMYGSFRKGIKFSVPIVVVAYVIFYFISNFGSVMLTGGF</sequence>
<gene>
    <name evidence="8" type="primary">gspF2</name>
    <name evidence="8" type="ORF">sm9_0542</name>
</gene>
<feature type="transmembrane region" description="Helical" evidence="6">
    <location>
        <begin position="254"/>
        <end position="273"/>
    </location>
</feature>
<evidence type="ECO:0000256" key="1">
    <source>
        <dbReference type="ARBA" id="ARBA00004651"/>
    </source>
</evidence>
<reference evidence="8 9" key="1">
    <citation type="submission" date="2015-04" db="EMBL/GenBank/DDBJ databases">
        <title>The complete genome sequence of the rumen methanogen Methanobrevibacter millerae SM9.</title>
        <authorList>
            <person name="Leahy S.C."/>
            <person name="Kelly W.J."/>
            <person name="Pacheco D.M."/>
            <person name="Li D."/>
            <person name="Altermann E."/>
            <person name="Attwood G.T."/>
        </authorList>
    </citation>
    <scope>NUCLEOTIDE SEQUENCE [LARGE SCALE GENOMIC DNA]</scope>
    <source>
        <strain evidence="8 9">SM9</strain>
    </source>
</reference>
<accession>A0A0U2SH85</accession>
<feature type="transmembrane region" description="Helical" evidence="6">
    <location>
        <begin position="41"/>
        <end position="63"/>
    </location>
</feature>
<feature type="transmembrane region" description="Helical" evidence="6">
    <location>
        <begin position="285"/>
        <end position="304"/>
    </location>
</feature>
<dbReference type="RefSeq" id="WP_058738669.1">
    <property type="nucleotide sequence ID" value="NZ_CP011266.1"/>
</dbReference>
<dbReference type="AlphaFoldDB" id="A0A0U2SH85"/>
<keyword evidence="3 6" id="KW-0812">Transmembrane</keyword>
<organism evidence="8 9">
    <name type="scientific">Methanobrevibacter millerae</name>
    <dbReference type="NCBI Taxonomy" id="230361"/>
    <lineage>
        <taxon>Archaea</taxon>
        <taxon>Methanobacteriati</taxon>
        <taxon>Methanobacteriota</taxon>
        <taxon>Methanomada group</taxon>
        <taxon>Methanobacteria</taxon>
        <taxon>Methanobacteriales</taxon>
        <taxon>Methanobacteriaceae</taxon>
        <taxon>Methanobrevibacter</taxon>
    </lineage>
</organism>
<protein>
    <submittedName>
        <fullName evidence="8">Type II secretion system protein F GspF2</fullName>
    </submittedName>
</protein>
<dbReference type="GeneID" id="26735518"/>
<dbReference type="InterPro" id="IPR018076">
    <property type="entry name" value="T2SS_GspF_dom"/>
</dbReference>
<comment type="subcellular location">
    <subcellularLocation>
        <location evidence="1">Cell membrane</location>
        <topology evidence="1">Multi-pass membrane protein</topology>
    </subcellularLocation>
</comment>
<evidence type="ECO:0000256" key="3">
    <source>
        <dbReference type="ARBA" id="ARBA00022692"/>
    </source>
</evidence>
<dbReference type="KEGG" id="mmil:sm9_0542"/>
<dbReference type="PANTHER" id="PTHR35402:SF1">
    <property type="entry name" value="TYPE II SECRETION SYSTEM PROTEIN GSPF DOMAIN-CONTAINING PROTEIN"/>
    <property type="match status" value="1"/>
</dbReference>
<keyword evidence="2" id="KW-1003">Cell membrane</keyword>
<dbReference type="OrthoDB" id="77962at2157"/>
<evidence type="ECO:0000259" key="7">
    <source>
        <dbReference type="Pfam" id="PF00482"/>
    </source>
</evidence>
<evidence type="ECO:0000313" key="9">
    <source>
        <dbReference type="Proteomes" id="UP000067738"/>
    </source>
</evidence>
<dbReference type="PANTHER" id="PTHR35402">
    <property type="entry name" value="INTEGRAL MEMBRANE PROTEIN-RELATED"/>
    <property type="match status" value="1"/>
</dbReference>
<evidence type="ECO:0000256" key="5">
    <source>
        <dbReference type="ARBA" id="ARBA00023136"/>
    </source>
</evidence>
<feature type="domain" description="Type II secretion system protein GspF" evidence="7">
    <location>
        <begin position="102"/>
        <end position="227"/>
    </location>
</feature>
<dbReference type="PATRIC" id="fig|230361.4.peg.565"/>
<feature type="transmembrane region" description="Helical" evidence="6">
    <location>
        <begin position="69"/>
        <end position="86"/>
    </location>
</feature>
<keyword evidence="5 6" id="KW-0472">Membrane</keyword>
<evidence type="ECO:0000313" key="8">
    <source>
        <dbReference type="EMBL" id="ALT68341.1"/>
    </source>
</evidence>
<feature type="transmembrane region" description="Helical" evidence="6">
    <location>
        <begin position="209"/>
        <end position="234"/>
    </location>
</feature>
<dbReference type="Gene3D" id="1.20.81.30">
    <property type="entry name" value="Type II secretion system (T2SS), domain F"/>
    <property type="match status" value="1"/>
</dbReference>
<proteinExistence type="predicted"/>
<dbReference type="GO" id="GO:0005886">
    <property type="term" value="C:plasma membrane"/>
    <property type="evidence" value="ECO:0007669"/>
    <property type="project" value="UniProtKB-SubCell"/>
</dbReference>
<name>A0A0U2SH85_9EURY</name>
<dbReference type="Pfam" id="PF00482">
    <property type="entry name" value="T2SSF"/>
    <property type="match status" value="1"/>
</dbReference>
<dbReference type="InterPro" id="IPR056569">
    <property type="entry name" value="ArlJ-like"/>
</dbReference>
<evidence type="ECO:0000256" key="6">
    <source>
        <dbReference type="SAM" id="Phobius"/>
    </source>
</evidence>